<evidence type="ECO:0000313" key="3">
    <source>
        <dbReference type="EMBL" id="TRY79808.1"/>
    </source>
</evidence>
<feature type="domain" description="F-box" evidence="2">
    <location>
        <begin position="26"/>
        <end position="73"/>
    </location>
</feature>
<keyword evidence="1" id="KW-0833">Ubl conjugation pathway</keyword>
<dbReference type="GO" id="GO:0019005">
    <property type="term" value="C:SCF ubiquitin ligase complex"/>
    <property type="evidence" value="ECO:0007669"/>
    <property type="project" value="TreeGrafter"/>
</dbReference>
<dbReference type="InterPro" id="IPR032675">
    <property type="entry name" value="LRR_dom_sf"/>
</dbReference>
<protein>
    <recommendedName>
        <fullName evidence="2">F-box domain-containing protein</fullName>
    </recommendedName>
</protein>
<dbReference type="Pfam" id="PF25372">
    <property type="entry name" value="DUF7885"/>
    <property type="match status" value="1"/>
</dbReference>
<dbReference type="PANTHER" id="PTHR13318">
    <property type="entry name" value="PARTNER OF PAIRED, ISOFORM B-RELATED"/>
    <property type="match status" value="1"/>
</dbReference>
<dbReference type="InterPro" id="IPR057207">
    <property type="entry name" value="FBXL15_LRR"/>
</dbReference>
<reference evidence="3 4" key="1">
    <citation type="journal article" date="2018" name="Nat. Ecol. Evol.">
        <title>Genomic signatures of mitonuclear coevolution across populations of Tigriopus californicus.</title>
        <authorList>
            <person name="Barreto F.S."/>
            <person name="Watson E.T."/>
            <person name="Lima T.G."/>
            <person name="Willett C.S."/>
            <person name="Edmands S."/>
            <person name="Li W."/>
            <person name="Burton R.S."/>
        </authorList>
    </citation>
    <scope>NUCLEOTIDE SEQUENCE [LARGE SCALE GENOMIC DNA]</scope>
    <source>
        <strain evidence="3 4">San Diego</strain>
    </source>
</reference>
<sequence length="421" mass="47670">MEEKSNDLILEDIEDTEDDHLDKYQPSIFDQLPDEILIKILSYVSETDLAQKICLVSKRFYQLAMDASLWTDIRLPRDKTMEFQECSLLLSRSPMLQKLRMRERSDSNELAVLALEVCPMMRTLELIYCSKLKTDFFETLADRHSCLKELNLWGSGLEQHHLGEYAFSLSSLTRINLFDCRGVDDDGLVELATKCTRIQSINIKEITQVGDRGVEVLIDQQKEHLKSLELDGESLSAQAYLKLRLCLRLTVLDVSFAENMDGEALAAVLSLTELKVLTIKRGKMLTDSDFVLAFSTGKLNCLTSLDLSECSGIGDDGLISIAMSCSKLKRFDLNWCWELTDRGVGVVVERCPDLESLGLTGIVKLSSNPMVPMLKQLPNLVYLDLQQCPNINDDIMRDMVRAKPTLTVINYYGESFVFQSD</sequence>
<dbReference type="Pfam" id="PF12937">
    <property type="entry name" value="F-box-like"/>
    <property type="match status" value="1"/>
</dbReference>
<proteinExistence type="predicted"/>
<keyword evidence="4" id="KW-1185">Reference proteome</keyword>
<dbReference type="Proteomes" id="UP000318571">
    <property type="component" value="Chromosome 6"/>
</dbReference>
<accession>A0A553PQ42</accession>
<dbReference type="OMA" id="VYLIGCK"/>
<comment type="caution">
    <text evidence="3">The sequence shown here is derived from an EMBL/GenBank/DDBJ whole genome shotgun (WGS) entry which is preliminary data.</text>
</comment>
<dbReference type="PROSITE" id="PS50181">
    <property type="entry name" value="FBOX"/>
    <property type="match status" value="1"/>
</dbReference>
<dbReference type="GO" id="GO:0031146">
    <property type="term" value="P:SCF-dependent proteasomal ubiquitin-dependent protein catabolic process"/>
    <property type="evidence" value="ECO:0007669"/>
    <property type="project" value="TreeGrafter"/>
</dbReference>
<dbReference type="OrthoDB" id="411076at2759"/>
<dbReference type="InterPro" id="IPR006553">
    <property type="entry name" value="Leu-rich_rpt_Cys-con_subtyp"/>
</dbReference>
<evidence type="ECO:0000313" key="4">
    <source>
        <dbReference type="Proteomes" id="UP000318571"/>
    </source>
</evidence>
<dbReference type="SMART" id="SM00367">
    <property type="entry name" value="LRR_CC"/>
    <property type="match status" value="8"/>
</dbReference>
<name>A0A553PQ42_TIGCA</name>
<evidence type="ECO:0000256" key="1">
    <source>
        <dbReference type="ARBA" id="ARBA00022786"/>
    </source>
</evidence>
<dbReference type="SUPFAM" id="SSF81383">
    <property type="entry name" value="F-box domain"/>
    <property type="match status" value="1"/>
</dbReference>
<dbReference type="SMART" id="SM00256">
    <property type="entry name" value="FBOX"/>
    <property type="match status" value="1"/>
</dbReference>
<dbReference type="EMBL" id="VCGU01000002">
    <property type="protein sequence ID" value="TRY79808.1"/>
    <property type="molecule type" value="Genomic_DNA"/>
</dbReference>
<evidence type="ECO:0000259" key="2">
    <source>
        <dbReference type="PROSITE" id="PS50181"/>
    </source>
</evidence>
<dbReference type="InterPro" id="IPR001810">
    <property type="entry name" value="F-box_dom"/>
</dbReference>
<dbReference type="Gene3D" id="3.80.10.10">
    <property type="entry name" value="Ribonuclease Inhibitor"/>
    <property type="match status" value="2"/>
</dbReference>
<dbReference type="SUPFAM" id="SSF52047">
    <property type="entry name" value="RNI-like"/>
    <property type="match status" value="1"/>
</dbReference>
<gene>
    <name evidence="3" type="ORF">TCAL_10000</name>
</gene>
<dbReference type="InterPro" id="IPR036047">
    <property type="entry name" value="F-box-like_dom_sf"/>
</dbReference>
<dbReference type="AlphaFoldDB" id="A0A553PQ42"/>
<organism evidence="3 4">
    <name type="scientific">Tigriopus californicus</name>
    <name type="common">Marine copepod</name>
    <dbReference type="NCBI Taxonomy" id="6832"/>
    <lineage>
        <taxon>Eukaryota</taxon>
        <taxon>Metazoa</taxon>
        <taxon>Ecdysozoa</taxon>
        <taxon>Arthropoda</taxon>
        <taxon>Crustacea</taxon>
        <taxon>Multicrustacea</taxon>
        <taxon>Hexanauplia</taxon>
        <taxon>Copepoda</taxon>
        <taxon>Harpacticoida</taxon>
        <taxon>Harpacticidae</taxon>
        <taxon>Tigriopus</taxon>
    </lineage>
</organism>